<keyword evidence="2" id="KW-0129">CBS domain</keyword>
<dbReference type="InterPro" id="IPR046342">
    <property type="entry name" value="CBS_dom_sf"/>
</dbReference>
<feature type="transmembrane region" description="Helical" evidence="4">
    <location>
        <begin position="630"/>
        <end position="648"/>
    </location>
</feature>
<organism evidence="6 7">
    <name type="scientific">Globisporangium ultimum (strain ATCC 200006 / CBS 805.95 / DAOM BR144)</name>
    <name type="common">Pythium ultimum</name>
    <dbReference type="NCBI Taxonomy" id="431595"/>
    <lineage>
        <taxon>Eukaryota</taxon>
        <taxon>Sar</taxon>
        <taxon>Stramenopiles</taxon>
        <taxon>Oomycota</taxon>
        <taxon>Peronosporomycetes</taxon>
        <taxon>Pythiales</taxon>
        <taxon>Pythiaceae</taxon>
        <taxon>Globisporangium</taxon>
    </lineage>
</organism>
<dbReference type="eggNOG" id="ENOG502QVK2">
    <property type="taxonomic scope" value="Eukaryota"/>
</dbReference>
<keyword evidence="4" id="KW-0472">Membrane</keyword>
<reference evidence="7" key="1">
    <citation type="journal article" date="2010" name="Genome Biol.">
        <title>Genome sequence of the necrotrophic plant pathogen Pythium ultimum reveals original pathogenicity mechanisms and effector repertoire.</title>
        <authorList>
            <person name="Levesque C.A."/>
            <person name="Brouwer H."/>
            <person name="Cano L."/>
            <person name="Hamilton J.P."/>
            <person name="Holt C."/>
            <person name="Huitema E."/>
            <person name="Raffaele S."/>
            <person name="Robideau G.P."/>
            <person name="Thines M."/>
            <person name="Win J."/>
            <person name="Zerillo M.M."/>
            <person name="Beakes G.W."/>
            <person name="Boore J.L."/>
            <person name="Busam D."/>
            <person name="Dumas B."/>
            <person name="Ferriera S."/>
            <person name="Fuerstenberg S.I."/>
            <person name="Gachon C.M."/>
            <person name="Gaulin E."/>
            <person name="Govers F."/>
            <person name="Grenville-Briggs L."/>
            <person name="Horner N."/>
            <person name="Hostetler J."/>
            <person name="Jiang R.H."/>
            <person name="Johnson J."/>
            <person name="Krajaejun T."/>
            <person name="Lin H."/>
            <person name="Meijer H.J."/>
            <person name="Moore B."/>
            <person name="Morris P."/>
            <person name="Phuntmart V."/>
            <person name="Puiu D."/>
            <person name="Shetty J."/>
            <person name="Stajich J.E."/>
            <person name="Tripathy S."/>
            <person name="Wawra S."/>
            <person name="van West P."/>
            <person name="Whitty B.R."/>
            <person name="Coutinho P.M."/>
            <person name="Henrissat B."/>
            <person name="Martin F."/>
            <person name="Thomas P.D."/>
            <person name="Tyler B.M."/>
            <person name="De Vries R.P."/>
            <person name="Kamoun S."/>
            <person name="Yandell M."/>
            <person name="Tisserat N."/>
            <person name="Buell C.R."/>
        </authorList>
    </citation>
    <scope>NUCLEOTIDE SEQUENCE</scope>
    <source>
        <strain evidence="7">DAOM:BR144</strain>
    </source>
</reference>
<evidence type="ECO:0000256" key="3">
    <source>
        <dbReference type="SAM" id="MobiDB-lite"/>
    </source>
</evidence>
<feature type="region of interest" description="Disordered" evidence="3">
    <location>
        <begin position="444"/>
        <end position="482"/>
    </location>
</feature>
<feature type="compositionally biased region" description="Basic residues" evidence="3">
    <location>
        <begin position="113"/>
        <end position="123"/>
    </location>
</feature>
<feature type="domain" description="CBS" evidence="5">
    <location>
        <begin position="367"/>
        <end position="423"/>
    </location>
</feature>
<feature type="compositionally biased region" description="Polar residues" evidence="3">
    <location>
        <begin position="70"/>
        <end position="80"/>
    </location>
</feature>
<dbReference type="SUPFAM" id="SSF54277">
    <property type="entry name" value="CAD &amp; PB1 domains"/>
    <property type="match status" value="1"/>
</dbReference>
<feature type="compositionally biased region" description="Polar residues" evidence="3">
    <location>
        <begin position="87"/>
        <end position="103"/>
    </location>
</feature>
<dbReference type="InParanoid" id="K3WQG9"/>
<dbReference type="Pfam" id="PF00564">
    <property type="entry name" value="PB1"/>
    <property type="match status" value="1"/>
</dbReference>
<dbReference type="STRING" id="431595.K3WQG9"/>
<dbReference type="Gene3D" id="3.10.580.10">
    <property type="entry name" value="CBS-domain"/>
    <property type="match status" value="2"/>
</dbReference>
<evidence type="ECO:0000313" key="6">
    <source>
        <dbReference type="EnsemblProtists" id="PYU1_T007211"/>
    </source>
</evidence>
<dbReference type="PROSITE" id="PS51371">
    <property type="entry name" value="CBS"/>
    <property type="match status" value="3"/>
</dbReference>
<evidence type="ECO:0000256" key="4">
    <source>
        <dbReference type="SAM" id="Phobius"/>
    </source>
</evidence>
<protein>
    <recommendedName>
        <fullName evidence="5">CBS domain-containing protein</fullName>
    </recommendedName>
</protein>
<dbReference type="OMA" id="SAVMVCD"/>
<dbReference type="EMBL" id="GL376560">
    <property type="status" value="NOT_ANNOTATED_CDS"/>
    <property type="molecule type" value="Genomic_DNA"/>
</dbReference>
<dbReference type="EnsemblProtists" id="PYU1_T007211">
    <property type="protein sequence ID" value="PYU1_T007211"/>
    <property type="gene ID" value="PYU1_G007196"/>
</dbReference>
<feature type="compositionally biased region" description="Low complexity" evidence="3">
    <location>
        <begin position="32"/>
        <end position="61"/>
    </location>
</feature>
<dbReference type="HOGENOM" id="CLU_009026_4_1_1"/>
<dbReference type="PANTHER" id="PTHR48108">
    <property type="entry name" value="CBS DOMAIN-CONTAINING PROTEIN CBSX2, CHLOROPLASTIC"/>
    <property type="match status" value="1"/>
</dbReference>
<keyword evidence="4" id="KW-0812">Transmembrane</keyword>
<reference evidence="7" key="2">
    <citation type="submission" date="2010-04" db="EMBL/GenBank/DDBJ databases">
        <authorList>
            <person name="Buell R."/>
            <person name="Hamilton J."/>
            <person name="Hostetler J."/>
        </authorList>
    </citation>
    <scope>NUCLEOTIDE SEQUENCE [LARGE SCALE GENOMIC DNA]</scope>
    <source>
        <strain evidence="7">DAOM:BR144</strain>
    </source>
</reference>
<proteinExistence type="predicted"/>
<evidence type="ECO:0000256" key="1">
    <source>
        <dbReference type="ARBA" id="ARBA00022737"/>
    </source>
</evidence>
<evidence type="ECO:0000256" key="2">
    <source>
        <dbReference type="PROSITE-ProRule" id="PRU00703"/>
    </source>
</evidence>
<sequence length="651" mass="71294">MKKNQHVVYSTKKVAKRAAQQQRQADADKRTAPTTTTTTVAAVRSVSTPTKTTTATTTTVEGEVRESSEDQQMARATTPTRVHRHGNSGSVIRSNSAGGSDTTPSRSQSSRRSSPHSQKRKKSIGSSSKHSLKPASALLQSEQSTVAQCVRNMIDKKTDATLLLDNNGLLTGILTDRDIAFKVVAVGKNPKFTRVCDVMTPNPSCVASNASAIDALKQMVSGQFRHLPVTDNEKVVGILDIAKCLYDAISKIENGYELSPDRLSEALKKLERQMSGSAGDNLFETLRQKLFLPTLSAIITEGSTVPIVGPTSTALQAAQLMLEKKTSAVMVCDDAGEMVGIFTSKDLMRRVVAVGIEPQSTPLSDVMTHNPHSATLGTTILETLHSMHNGRFLHVPVFDENVKLVGLVDVLQVTCGVVQQMGTFQKAKNDNVQPLWDRFRSSLHQTEDQEDSNAPDSEAAVVDNENELEVDNTPPEENREPIVGQQTWGEFVQSRNVLPHEADPSDPSSTLDNPAHDEITPNVFVYKLADCYGTNHRFTSSAESLKDLIRDVQNRLGDHTIRKVHYVDDEGDHVLLFKDDDLKDAVNRAKMWGNKYIRLIVPYRVSRIRERGGLAARHAFAHANESALGMVYYAAAAAAIAGASFFLSRRR</sequence>
<keyword evidence="7" id="KW-1185">Reference proteome</keyword>
<dbReference type="InterPro" id="IPR000270">
    <property type="entry name" value="PB1_dom"/>
</dbReference>
<keyword evidence="1" id="KW-0677">Repeat</keyword>
<dbReference type="PANTHER" id="PTHR48108:SF26">
    <property type="entry name" value="CBS DOMAIN-CONTAINING PROTEIN DDB_G0289609"/>
    <property type="match status" value="1"/>
</dbReference>
<dbReference type="SMART" id="SM00116">
    <property type="entry name" value="CBS"/>
    <property type="match status" value="4"/>
</dbReference>
<dbReference type="AlphaFoldDB" id="K3WQG9"/>
<dbReference type="InterPro" id="IPR000644">
    <property type="entry name" value="CBS_dom"/>
</dbReference>
<feature type="region of interest" description="Disordered" evidence="3">
    <location>
        <begin position="1"/>
        <end position="139"/>
    </location>
</feature>
<evidence type="ECO:0000313" key="7">
    <source>
        <dbReference type="Proteomes" id="UP000019132"/>
    </source>
</evidence>
<evidence type="ECO:0000259" key="5">
    <source>
        <dbReference type="PROSITE" id="PS51371"/>
    </source>
</evidence>
<dbReference type="Proteomes" id="UP000019132">
    <property type="component" value="Unassembled WGS sequence"/>
</dbReference>
<dbReference type="VEuPathDB" id="FungiDB:PYU1_G007196"/>
<keyword evidence="4" id="KW-1133">Transmembrane helix</keyword>
<dbReference type="CDD" id="cd17781">
    <property type="entry name" value="CBS_pair_MUG70_1"/>
    <property type="match status" value="1"/>
</dbReference>
<dbReference type="Gene3D" id="3.10.20.90">
    <property type="entry name" value="Phosphatidylinositol 3-kinase Catalytic Subunit, Chain A, domain 1"/>
    <property type="match status" value="1"/>
</dbReference>
<dbReference type="Pfam" id="PF00571">
    <property type="entry name" value="CBS"/>
    <property type="match status" value="4"/>
</dbReference>
<feature type="domain" description="CBS" evidence="5">
    <location>
        <begin position="199"/>
        <end position="254"/>
    </location>
</feature>
<accession>K3WQG9</accession>
<dbReference type="InterPro" id="IPR051462">
    <property type="entry name" value="CBS_domain-containing"/>
</dbReference>
<name>K3WQG9_GLOUD</name>
<dbReference type="SUPFAM" id="SSF54631">
    <property type="entry name" value="CBS-domain pair"/>
    <property type="match status" value="2"/>
</dbReference>
<dbReference type="CDD" id="cd17782">
    <property type="entry name" value="CBS_pair_MUG70_2"/>
    <property type="match status" value="1"/>
</dbReference>
<feature type="domain" description="CBS" evidence="5">
    <location>
        <begin position="299"/>
        <end position="361"/>
    </location>
</feature>
<reference evidence="6" key="3">
    <citation type="submission" date="2015-02" db="UniProtKB">
        <authorList>
            <consortium name="EnsemblProtists"/>
        </authorList>
    </citation>
    <scope>IDENTIFICATION</scope>
    <source>
        <strain evidence="6">DAOM BR144</strain>
    </source>
</reference>